<organism evidence="1 2">
    <name type="scientific">Euplotes crassus</name>
    <dbReference type="NCBI Taxonomy" id="5936"/>
    <lineage>
        <taxon>Eukaryota</taxon>
        <taxon>Sar</taxon>
        <taxon>Alveolata</taxon>
        <taxon>Ciliophora</taxon>
        <taxon>Intramacronucleata</taxon>
        <taxon>Spirotrichea</taxon>
        <taxon>Hypotrichia</taxon>
        <taxon>Euplotida</taxon>
        <taxon>Euplotidae</taxon>
        <taxon>Moneuplotes</taxon>
    </lineage>
</organism>
<evidence type="ECO:0000313" key="2">
    <source>
        <dbReference type="Proteomes" id="UP001295684"/>
    </source>
</evidence>
<proteinExistence type="predicted"/>
<accession>A0AAD1XVC0</accession>
<dbReference type="Proteomes" id="UP001295684">
    <property type="component" value="Unassembled WGS sequence"/>
</dbReference>
<dbReference type="EMBL" id="CAMPGE010021431">
    <property type="protein sequence ID" value="CAI2379578.1"/>
    <property type="molecule type" value="Genomic_DNA"/>
</dbReference>
<name>A0AAD1XVC0_EUPCR</name>
<evidence type="ECO:0000313" key="1">
    <source>
        <dbReference type="EMBL" id="CAI2379578.1"/>
    </source>
</evidence>
<gene>
    <name evidence="1" type="ORF">ECRASSUSDP1_LOCUS20989</name>
</gene>
<keyword evidence="2" id="KW-1185">Reference proteome</keyword>
<dbReference type="AlphaFoldDB" id="A0AAD1XVC0"/>
<protein>
    <submittedName>
        <fullName evidence="1">Uncharacterized protein</fullName>
    </submittedName>
</protein>
<sequence length="247" mass="29055">MESKIPDQEQEIYKTEQQITELAYLNSCANCGEKQNTPSHEFEWVCAASNERVASYLMKKIRAIGLRSVRSLGVYQLRIEKIFHKFLKTCCVSKIYQFHVFMKNKNARKNGYYLRMVINLIPKVTCDLTLSCLIISHNNLKKIIQVGRHLQIIRFASCYLNLKKFKLSDSLHYLIECIDLVPVYKNLSQSFIDFRKDILSFIKELSLTDLKCSLKQLRMSIPLEIERVDKYASELNFKSLEFHHSYY</sequence>
<reference evidence="1" key="1">
    <citation type="submission" date="2023-07" db="EMBL/GenBank/DDBJ databases">
        <authorList>
            <consortium name="AG Swart"/>
            <person name="Singh M."/>
            <person name="Singh A."/>
            <person name="Seah K."/>
            <person name="Emmerich C."/>
        </authorList>
    </citation>
    <scope>NUCLEOTIDE SEQUENCE</scope>
    <source>
        <strain evidence="1">DP1</strain>
    </source>
</reference>
<comment type="caution">
    <text evidence="1">The sequence shown here is derived from an EMBL/GenBank/DDBJ whole genome shotgun (WGS) entry which is preliminary data.</text>
</comment>